<dbReference type="Proteomes" id="UP000224607">
    <property type="component" value="Unassembled WGS sequence"/>
</dbReference>
<dbReference type="InterPro" id="IPR016181">
    <property type="entry name" value="Acyl_CoA_acyltransferase"/>
</dbReference>
<dbReference type="Proteomes" id="UP000198919">
    <property type="component" value="Unassembled WGS sequence"/>
</dbReference>
<comment type="cofactor">
    <cofactor evidence="1">
        <name>pyridoxal 5'-phosphate</name>
        <dbReference type="ChEBI" id="CHEBI:597326"/>
    </cofactor>
</comment>
<dbReference type="Pfam" id="PF02784">
    <property type="entry name" value="Orn_Arg_deC_N"/>
    <property type="match status" value="1"/>
</dbReference>
<evidence type="ECO:0000313" key="6">
    <source>
        <dbReference type="Proteomes" id="UP000198919"/>
    </source>
</evidence>
<dbReference type="GO" id="GO:0009089">
    <property type="term" value="P:lysine biosynthetic process via diaminopimelate"/>
    <property type="evidence" value="ECO:0007669"/>
    <property type="project" value="TreeGrafter"/>
</dbReference>
<name>A0A1I3PL20_9GAMM</name>
<protein>
    <submittedName>
        <fullName evidence="4">Diaminopimelate decarboxylase</fullName>
    </submittedName>
    <submittedName>
        <fullName evidence="5">Ribosomal-protein-serine acetyltransferase</fullName>
    </submittedName>
</protein>
<dbReference type="RefSeq" id="WP_092509893.1">
    <property type="nucleotide sequence ID" value="NZ_CAWNQB010000034.1"/>
</dbReference>
<evidence type="ECO:0000313" key="4">
    <source>
        <dbReference type="EMBL" id="PHM44759.1"/>
    </source>
</evidence>
<dbReference type="GO" id="GO:0016747">
    <property type="term" value="F:acyltransferase activity, transferring groups other than amino-acyl groups"/>
    <property type="evidence" value="ECO:0007669"/>
    <property type="project" value="InterPro"/>
</dbReference>
<evidence type="ECO:0000313" key="5">
    <source>
        <dbReference type="EMBL" id="SFJ22404.1"/>
    </source>
</evidence>
<evidence type="ECO:0000256" key="2">
    <source>
        <dbReference type="ARBA" id="ARBA00022898"/>
    </source>
</evidence>
<gene>
    <name evidence="5" type="ORF">SAMN05421680_106188</name>
    <name evidence="4" type="ORF">Xmau_01473</name>
</gene>
<keyword evidence="2" id="KW-0663">Pyridoxal phosphate</keyword>
<dbReference type="SUPFAM" id="SSF55729">
    <property type="entry name" value="Acyl-CoA N-acyltransferases (Nat)"/>
    <property type="match status" value="1"/>
</dbReference>
<evidence type="ECO:0000313" key="7">
    <source>
        <dbReference type="Proteomes" id="UP000224607"/>
    </source>
</evidence>
<dbReference type="CDD" id="cd04301">
    <property type="entry name" value="NAT_SF"/>
    <property type="match status" value="1"/>
</dbReference>
<dbReference type="STRING" id="351675.SAMN05421680_106188"/>
<dbReference type="OrthoDB" id="9784707at2"/>
<dbReference type="PROSITE" id="PS51186">
    <property type="entry name" value="GNAT"/>
    <property type="match status" value="1"/>
</dbReference>
<reference evidence="5" key="1">
    <citation type="submission" date="2016-10" db="EMBL/GenBank/DDBJ databases">
        <authorList>
            <person name="de Groot N.N."/>
        </authorList>
    </citation>
    <scope>NUCLEOTIDE SEQUENCE [LARGE SCALE GENOMIC DNA]</scope>
    <source>
        <strain evidence="5">DSM 17908</strain>
    </source>
</reference>
<dbReference type="EMBL" id="NITY01000004">
    <property type="protein sequence ID" value="PHM44759.1"/>
    <property type="molecule type" value="Genomic_DNA"/>
</dbReference>
<dbReference type="PANTHER" id="PTHR43727:SF2">
    <property type="entry name" value="GROUP IV DECARBOXYLASE"/>
    <property type="match status" value="1"/>
</dbReference>
<dbReference type="Gene3D" id="2.40.37.10">
    <property type="entry name" value="Lyase, Ornithine Decarboxylase, Chain A, domain 1"/>
    <property type="match status" value="1"/>
</dbReference>
<keyword evidence="7" id="KW-1185">Reference proteome</keyword>
<dbReference type="Pfam" id="PF13302">
    <property type="entry name" value="Acetyltransf_3"/>
    <property type="match status" value="1"/>
</dbReference>
<proteinExistence type="predicted"/>
<dbReference type="InterPro" id="IPR009006">
    <property type="entry name" value="Ala_racemase/Decarboxylase_C"/>
</dbReference>
<dbReference type="AlphaFoldDB" id="A0A1I3PL20"/>
<reference evidence="4 7" key="3">
    <citation type="journal article" date="2017" name="Nat. Microbiol.">
        <title>Natural product diversity associated with the nematode symbionts Photorhabdus and Xenorhabdus.</title>
        <authorList>
            <person name="Tobias N.J."/>
            <person name="Wolff H."/>
            <person name="Djahanschiri B."/>
            <person name="Grundmann F."/>
            <person name="Kronenwerth M."/>
            <person name="Shi Y.M."/>
            <person name="Simonyi S."/>
            <person name="Grun P."/>
            <person name="Shapiro-Ilan D."/>
            <person name="Pidot S.J."/>
            <person name="Stinear T.P."/>
            <person name="Ebersberger I."/>
            <person name="Bode H.B."/>
        </authorList>
    </citation>
    <scope>NUCLEOTIDE SEQUENCE [LARGE SCALE GENOMIC DNA]</scope>
    <source>
        <strain evidence="4 7">DSM 17908</strain>
    </source>
</reference>
<dbReference type="Gene3D" id="3.40.630.30">
    <property type="match status" value="1"/>
</dbReference>
<dbReference type="GO" id="GO:0008836">
    <property type="term" value="F:diaminopimelate decarboxylase activity"/>
    <property type="evidence" value="ECO:0007669"/>
    <property type="project" value="TreeGrafter"/>
</dbReference>
<dbReference type="EMBL" id="FORG01000006">
    <property type="protein sequence ID" value="SFJ22404.1"/>
    <property type="molecule type" value="Genomic_DNA"/>
</dbReference>
<dbReference type="Gene3D" id="3.20.20.10">
    <property type="entry name" value="Alanine racemase"/>
    <property type="match status" value="1"/>
</dbReference>
<evidence type="ECO:0000259" key="3">
    <source>
        <dbReference type="PROSITE" id="PS51186"/>
    </source>
</evidence>
<accession>A0A1I3PL20</accession>
<feature type="domain" description="N-acetyltransferase" evidence="3">
    <location>
        <begin position="436"/>
        <end position="583"/>
    </location>
</feature>
<dbReference type="InterPro" id="IPR000182">
    <property type="entry name" value="GNAT_dom"/>
</dbReference>
<dbReference type="InterPro" id="IPR029066">
    <property type="entry name" value="PLP-binding_barrel"/>
</dbReference>
<evidence type="ECO:0000256" key="1">
    <source>
        <dbReference type="ARBA" id="ARBA00001933"/>
    </source>
</evidence>
<sequence length="594" mass="66735">MAQKITSLPILKAAKTILESGVVPEQPFFIFDADSVRQKVKVLRSSCANFFNNFEISASLKFCSLGLFCRIMAEEGVSAETCSIEEMYMSSAAGFPHHRIMLGGPLKLSRELSYAVQNDILIQVDSVEELKRLEEIAAKQGRQCGVGIRLSHMYRESKPSRFGVTEDEYLTKVLPLLSKSRTLYLAGFHLHTGSNQSGSYKLIENLSSWLPFLVENLPAGGHLSLGSDFPAEAFSESSEIETLSPEVFFRKINILLEGDASDYYKKWKLIFESGRYLSEDNGYLCGKAFGSKWRYNAEVIQTNLGMNWVPSIHKSAHSFTVIDAGCMTEPNYAQVAAGYNCVENDTFLPVGRHGFRQGCHFLIRGCGAYDLQTGAEWSRRKPAVYALLDGKIELARVQQPESELFPRDLLHKRDSIIVNAYLALVTPSRNYARGLYTIINEHRDYFSQFMAWPRYVTCENDTAEFMDSCQLSHQKSEGKTYIILHQNAPVGLLSFNSIDSGNKTAYIGYWLDPQMQGKGIVTESLNALISHYSDKDIIKRFVIKCSVQNAASNNVAKRCGFQFEGKLHYAELLNGIFHHQNIYAKIASKGVEEN</sequence>
<dbReference type="SUPFAM" id="SSF50621">
    <property type="entry name" value="Alanine racemase C-terminal domain-like"/>
    <property type="match status" value="1"/>
</dbReference>
<dbReference type="PANTHER" id="PTHR43727">
    <property type="entry name" value="DIAMINOPIMELATE DECARBOXYLASE"/>
    <property type="match status" value="1"/>
</dbReference>
<reference evidence="6" key="2">
    <citation type="submission" date="2016-10" db="EMBL/GenBank/DDBJ databases">
        <authorList>
            <person name="Varghese N."/>
            <person name="Submissions S."/>
        </authorList>
    </citation>
    <scope>NUCLEOTIDE SEQUENCE [LARGE SCALE GENOMIC DNA]</scope>
    <source>
        <strain evidence="6">DSM 17908</strain>
    </source>
</reference>
<keyword evidence="5" id="KW-0808">Transferase</keyword>
<dbReference type="InterPro" id="IPR022644">
    <property type="entry name" value="De-COase2_N"/>
</dbReference>
<dbReference type="SUPFAM" id="SSF51419">
    <property type="entry name" value="PLP-binding barrel"/>
    <property type="match status" value="1"/>
</dbReference>
<organism evidence="5 6">
    <name type="scientific">Xenorhabdus mauleonii</name>
    <dbReference type="NCBI Taxonomy" id="351675"/>
    <lineage>
        <taxon>Bacteria</taxon>
        <taxon>Pseudomonadati</taxon>
        <taxon>Pseudomonadota</taxon>
        <taxon>Gammaproteobacteria</taxon>
        <taxon>Enterobacterales</taxon>
        <taxon>Morganellaceae</taxon>
        <taxon>Xenorhabdus</taxon>
    </lineage>
</organism>